<accession>A0ABU3L4Z1</accession>
<dbReference type="InterPro" id="IPR000531">
    <property type="entry name" value="Beta-barrel_TonB"/>
</dbReference>
<dbReference type="Pfam" id="PF13715">
    <property type="entry name" value="CarbopepD_reg_2"/>
    <property type="match status" value="1"/>
</dbReference>
<comment type="caution">
    <text evidence="15">The sequence shown here is derived from an EMBL/GenBank/DDBJ whole genome shotgun (WGS) entry which is preliminary data.</text>
</comment>
<dbReference type="SUPFAM" id="SSF49464">
    <property type="entry name" value="Carboxypeptidase regulatory domain-like"/>
    <property type="match status" value="1"/>
</dbReference>
<dbReference type="RefSeq" id="WP_314014307.1">
    <property type="nucleotide sequence ID" value="NZ_JAVTTP010000001.1"/>
</dbReference>
<keyword evidence="9 10" id="KW-0998">Cell outer membrane</keyword>
<keyword evidence="5 12" id="KW-0732">Signal</keyword>
<proteinExistence type="inferred from homology"/>
<evidence type="ECO:0000313" key="16">
    <source>
        <dbReference type="Proteomes" id="UP001250656"/>
    </source>
</evidence>
<feature type="domain" description="TonB-dependent receptor plug" evidence="14">
    <location>
        <begin position="117"/>
        <end position="223"/>
    </location>
</feature>
<evidence type="ECO:0000259" key="14">
    <source>
        <dbReference type="Pfam" id="PF07715"/>
    </source>
</evidence>
<organism evidence="15 16">
    <name type="scientific">Pricia mediterranea</name>
    <dbReference type="NCBI Taxonomy" id="3076079"/>
    <lineage>
        <taxon>Bacteria</taxon>
        <taxon>Pseudomonadati</taxon>
        <taxon>Bacteroidota</taxon>
        <taxon>Flavobacteriia</taxon>
        <taxon>Flavobacteriales</taxon>
        <taxon>Flavobacteriaceae</taxon>
        <taxon>Pricia</taxon>
    </lineage>
</organism>
<evidence type="ECO:0000256" key="6">
    <source>
        <dbReference type="ARBA" id="ARBA00023077"/>
    </source>
</evidence>
<dbReference type="InterPro" id="IPR039426">
    <property type="entry name" value="TonB-dep_rcpt-like"/>
</dbReference>
<dbReference type="InterPro" id="IPR008969">
    <property type="entry name" value="CarboxyPept-like_regulatory"/>
</dbReference>
<comment type="similarity">
    <text evidence="10 11">Belongs to the TonB-dependent receptor family.</text>
</comment>
<sequence>MKHVAVIVMFLASCIAMNAQQVTVTGKVIDQDGAGLAGATVYAVEISVGATADMDGNYQLTVPAGNLLIEASYVGFSPSSKNVEVSEGVTVDFTLSQGQALEEVVVYSGSKKAEKLTNSTATVITIGAREIERYAGNPAELLARKKGVDYFRAGIAAPAFNIRGFNSNFNSKNLQVVDNRISSLIATGLPMGPLTTTIKEDIEQVELILGPNATLYGPNAHNGLINTITKDPRRHQGLTVAGNIGVNGDGNAYYSGRLRYAKKFNDKWAFKATGEYTKATEFIYADSVYIDRKAADGSPGADGVKEAYRELELDNDVEFFKTEASAYFTPKAGTDLIATYGHSNSTYLSPTNVGRNQIIDWRINVFQLRFNTKNFFAQTYLTTSKTDDTYSIDDRTKRYYAGIDAGLSPEEAAGEYSYETGARFKDDSKRWNAEVQYNNTFFESLELITGLQYQKDMANSLGTYLLDQNEDDSIDVSQIGGYLHLNYDFGSGFKALAAARVDNHDIYGTNFIPKLGLSKELEKGSFRLTYGQGIAAPTILNMYGNLFSGLILGNAEGFTLADGSKIDPQDVEKVTTYEIGYRGTLAENLYTDVNAYYNVNKDFLSPVTVIGVATERGDTPIEEVQAGYAGLNGLVATYINFGEVNTYGADLSLTYSISPEWSMTANYSYFDYSFDEDNSDNDFNNDGEVNFLDFLVNAPKNKGGLGLNYYGSRFFGSIFGRAVQQYNYFSSFQIASETIPGMTYRGVPIVEDAPSGDSYNYGPLGGFVTFDLNIGYKVSDKVTISLAATNLFNNELREFTAAPPTKGLYVLETKIHLD</sequence>
<evidence type="ECO:0000256" key="10">
    <source>
        <dbReference type="PROSITE-ProRule" id="PRU01360"/>
    </source>
</evidence>
<name>A0ABU3L4Z1_9FLAO</name>
<evidence type="ECO:0000256" key="2">
    <source>
        <dbReference type="ARBA" id="ARBA00022448"/>
    </source>
</evidence>
<feature type="domain" description="TonB-dependent receptor-like beta-barrel" evidence="13">
    <location>
        <begin position="324"/>
        <end position="791"/>
    </location>
</feature>
<evidence type="ECO:0000256" key="9">
    <source>
        <dbReference type="ARBA" id="ARBA00023237"/>
    </source>
</evidence>
<evidence type="ECO:0000259" key="13">
    <source>
        <dbReference type="Pfam" id="PF00593"/>
    </source>
</evidence>
<dbReference type="InterPro" id="IPR036942">
    <property type="entry name" value="Beta-barrel_TonB_sf"/>
</dbReference>
<evidence type="ECO:0000256" key="7">
    <source>
        <dbReference type="ARBA" id="ARBA00023136"/>
    </source>
</evidence>
<feature type="chain" id="PRO_5047179770" evidence="12">
    <location>
        <begin position="19"/>
        <end position="818"/>
    </location>
</feature>
<evidence type="ECO:0000256" key="5">
    <source>
        <dbReference type="ARBA" id="ARBA00022729"/>
    </source>
</evidence>
<dbReference type="SUPFAM" id="SSF56935">
    <property type="entry name" value="Porins"/>
    <property type="match status" value="1"/>
</dbReference>
<keyword evidence="7 10" id="KW-0472">Membrane</keyword>
<dbReference type="Gene3D" id="2.170.130.10">
    <property type="entry name" value="TonB-dependent receptor, plug domain"/>
    <property type="match status" value="1"/>
</dbReference>
<dbReference type="Gene3D" id="2.40.170.20">
    <property type="entry name" value="TonB-dependent receptor, beta-barrel domain"/>
    <property type="match status" value="1"/>
</dbReference>
<dbReference type="InterPro" id="IPR037066">
    <property type="entry name" value="Plug_dom_sf"/>
</dbReference>
<keyword evidence="4 10" id="KW-0812">Transmembrane</keyword>
<comment type="subcellular location">
    <subcellularLocation>
        <location evidence="1 10">Cell outer membrane</location>
        <topology evidence="1 10">Multi-pass membrane protein</topology>
    </subcellularLocation>
</comment>
<feature type="signal peptide" evidence="12">
    <location>
        <begin position="1"/>
        <end position="18"/>
    </location>
</feature>
<evidence type="ECO:0000313" key="15">
    <source>
        <dbReference type="EMBL" id="MDT7828794.1"/>
    </source>
</evidence>
<keyword evidence="3 10" id="KW-1134">Transmembrane beta strand</keyword>
<evidence type="ECO:0000256" key="3">
    <source>
        <dbReference type="ARBA" id="ARBA00022452"/>
    </source>
</evidence>
<dbReference type="Pfam" id="PF00593">
    <property type="entry name" value="TonB_dep_Rec_b-barrel"/>
    <property type="match status" value="1"/>
</dbReference>
<dbReference type="PANTHER" id="PTHR30069">
    <property type="entry name" value="TONB-DEPENDENT OUTER MEMBRANE RECEPTOR"/>
    <property type="match status" value="1"/>
</dbReference>
<dbReference type="Gene3D" id="2.60.40.1120">
    <property type="entry name" value="Carboxypeptidase-like, regulatory domain"/>
    <property type="match status" value="1"/>
</dbReference>
<keyword evidence="16" id="KW-1185">Reference proteome</keyword>
<dbReference type="EMBL" id="JAVTTP010000001">
    <property type="protein sequence ID" value="MDT7828794.1"/>
    <property type="molecule type" value="Genomic_DNA"/>
</dbReference>
<gene>
    <name evidence="15" type="ORF">RQM65_08980</name>
</gene>
<dbReference type="PANTHER" id="PTHR30069:SF29">
    <property type="entry name" value="HEMOGLOBIN AND HEMOGLOBIN-HAPTOGLOBIN-BINDING PROTEIN 1-RELATED"/>
    <property type="match status" value="1"/>
</dbReference>
<dbReference type="Pfam" id="PF07715">
    <property type="entry name" value="Plug"/>
    <property type="match status" value="1"/>
</dbReference>
<evidence type="ECO:0000256" key="4">
    <source>
        <dbReference type="ARBA" id="ARBA00022692"/>
    </source>
</evidence>
<evidence type="ECO:0000256" key="11">
    <source>
        <dbReference type="RuleBase" id="RU003357"/>
    </source>
</evidence>
<reference evidence="15 16" key="1">
    <citation type="submission" date="2023-09" db="EMBL/GenBank/DDBJ databases">
        <title>Novel taxa isolated from Blanes Bay.</title>
        <authorList>
            <person name="Rey-Velasco X."/>
            <person name="Lucena T."/>
        </authorList>
    </citation>
    <scope>NUCLEOTIDE SEQUENCE [LARGE SCALE GENOMIC DNA]</scope>
    <source>
        <strain evidence="15 16">S334</strain>
    </source>
</reference>
<keyword evidence="8 15" id="KW-0675">Receptor</keyword>
<keyword evidence="6 11" id="KW-0798">TonB box</keyword>
<dbReference type="PROSITE" id="PS52016">
    <property type="entry name" value="TONB_DEPENDENT_REC_3"/>
    <property type="match status" value="1"/>
</dbReference>
<protein>
    <submittedName>
        <fullName evidence="15">TonB-dependent receptor</fullName>
    </submittedName>
</protein>
<evidence type="ECO:0000256" key="8">
    <source>
        <dbReference type="ARBA" id="ARBA00023170"/>
    </source>
</evidence>
<evidence type="ECO:0000256" key="1">
    <source>
        <dbReference type="ARBA" id="ARBA00004571"/>
    </source>
</evidence>
<keyword evidence="2 10" id="KW-0813">Transport</keyword>
<dbReference type="InterPro" id="IPR012910">
    <property type="entry name" value="Plug_dom"/>
</dbReference>
<dbReference type="Proteomes" id="UP001250656">
    <property type="component" value="Unassembled WGS sequence"/>
</dbReference>
<evidence type="ECO:0000256" key="12">
    <source>
        <dbReference type="SAM" id="SignalP"/>
    </source>
</evidence>